<dbReference type="Pfam" id="PF01844">
    <property type="entry name" value="HNH"/>
    <property type="match status" value="1"/>
</dbReference>
<proteinExistence type="predicted"/>
<dbReference type="AlphaFoldDB" id="A0ABD4E3Y6"/>
<dbReference type="CDD" id="cd00085">
    <property type="entry name" value="HNHc"/>
    <property type="match status" value="1"/>
</dbReference>
<evidence type="ECO:0000313" key="3">
    <source>
        <dbReference type="Proteomes" id="UP000057910"/>
    </source>
</evidence>
<dbReference type="Proteomes" id="UP000057910">
    <property type="component" value="Unassembled WGS sequence"/>
</dbReference>
<comment type="caution">
    <text evidence="2">The sequence shown here is derived from an EMBL/GenBank/DDBJ whole genome shotgun (WGS) entry which is preliminary data.</text>
</comment>
<sequence>MRKAYGEVYAVFVWDDTMQMADALRLVPGSSHDIERVKVTVELIELYQRKHGPSLAQIDEWFQPPFPDVGTLHPDDIPDGVQYFEGAAVQVLVNAYERNAAARQACINHYGHVCIACDLDFEVRYGPIGHSFIHVHHEVPIADIGADYKVDPIRDLKPVCPNCHAMLHRQDPPLSIEKLRAILRR</sequence>
<organism evidence="2 3">
    <name type="scientific">Burkholderia ubonensis</name>
    <dbReference type="NCBI Taxonomy" id="101571"/>
    <lineage>
        <taxon>Bacteria</taxon>
        <taxon>Pseudomonadati</taxon>
        <taxon>Pseudomonadota</taxon>
        <taxon>Betaproteobacteria</taxon>
        <taxon>Burkholderiales</taxon>
        <taxon>Burkholderiaceae</taxon>
        <taxon>Burkholderia</taxon>
        <taxon>Burkholderia cepacia complex</taxon>
    </lineage>
</organism>
<dbReference type="InterPro" id="IPR003615">
    <property type="entry name" value="HNH_nuc"/>
</dbReference>
<dbReference type="EMBL" id="LPAD01000053">
    <property type="protein sequence ID" value="KVN86081.1"/>
    <property type="molecule type" value="Genomic_DNA"/>
</dbReference>
<evidence type="ECO:0000259" key="1">
    <source>
        <dbReference type="Pfam" id="PF01844"/>
    </source>
</evidence>
<feature type="domain" description="HNH" evidence="1">
    <location>
        <begin position="114"/>
        <end position="169"/>
    </location>
</feature>
<name>A0ABD4E3Y6_9BURK</name>
<dbReference type="InterPro" id="IPR002711">
    <property type="entry name" value="HNH"/>
</dbReference>
<protein>
    <recommendedName>
        <fullName evidence="1">HNH domain-containing protein</fullName>
    </recommendedName>
</protein>
<evidence type="ECO:0000313" key="2">
    <source>
        <dbReference type="EMBL" id="KVN86081.1"/>
    </source>
</evidence>
<reference evidence="2 3" key="1">
    <citation type="submission" date="2015-11" db="EMBL/GenBank/DDBJ databases">
        <title>Expanding the genomic diversity of Burkholderia species for the development of highly accurate diagnostics.</title>
        <authorList>
            <person name="Sahl J."/>
            <person name="Keim P."/>
            <person name="Wagner D."/>
        </authorList>
    </citation>
    <scope>NUCLEOTIDE SEQUENCE [LARGE SCALE GENOMIC DNA]</scope>
    <source>
        <strain evidence="2 3">MSMB1585WGS</strain>
    </source>
</reference>
<accession>A0ABD4E3Y6</accession>
<gene>
    <name evidence="2" type="ORF">WJ68_11475</name>
</gene>